<name>A0A9D1MNC9_9FIRM</name>
<evidence type="ECO:0000313" key="2">
    <source>
        <dbReference type="Proteomes" id="UP000824145"/>
    </source>
</evidence>
<gene>
    <name evidence="1" type="ORF">IAB07_05830</name>
</gene>
<dbReference type="EMBL" id="DVNJ01000031">
    <property type="protein sequence ID" value="HIU63267.1"/>
    <property type="molecule type" value="Genomic_DNA"/>
</dbReference>
<protein>
    <submittedName>
        <fullName evidence="1">DUF4363 family protein</fullName>
    </submittedName>
</protein>
<dbReference type="SUPFAM" id="SSF56327">
    <property type="entry name" value="LDH C-terminal domain-like"/>
    <property type="match status" value="1"/>
</dbReference>
<accession>A0A9D1MNC9</accession>
<reference evidence="1" key="2">
    <citation type="journal article" date="2021" name="PeerJ">
        <title>Extensive microbial diversity within the chicken gut microbiome revealed by metagenomics and culture.</title>
        <authorList>
            <person name="Gilroy R."/>
            <person name="Ravi A."/>
            <person name="Getino M."/>
            <person name="Pursley I."/>
            <person name="Horton D.L."/>
            <person name="Alikhan N.F."/>
            <person name="Baker D."/>
            <person name="Gharbi K."/>
            <person name="Hall N."/>
            <person name="Watson M."/>
            <person name="Adriaenssens E.M."/>
            <person name="Foster-Nyarko E."/>
            <person name="Jarju S."/>
            <person name="Secka A."/>
            <person name="Antonio M."/>
            <person name="Oren A."/>
            <person name="Chaudhuri R.R."/>
            <person name="La Ragione R."/>
            <person name="Hildebrand F."/>
            <person name="Pallen M.J."/>
        </authorList>
    </citation>
    <scope>NUCLEOTIDE SEQUENCE</scope>
    <source>
        <strain evidence="1">9366</strain>
    </source>
</reference>
<dbReference type="Proteomes" id="UP000824145">
    <property type="component" value="Unassembled WGS sequence"/>
</dbReference>
<sequence>MRGKVWLALIILALIVGLGIGEQVYINKTFDAAIQKSEEITALIRAKNYAGASAAAEAMSDWWKNERDVLEFLCPNNDVKGIMTAISDLQGSLAAKTYDDSLQRSISLTGNVENSKNLLTFKWKNVL</sequence>
<dbReference type="InterPro" id="IPR015955">
    <property type="entry name" value="Lactate_DH/Glyco_Ohase_4_C"/>
</dbReference>
<dbReference type="GO" id="GO:0016616">
    <property type="term" value="F:oxidoreductase activity, acting on the CH-OH group of donors, NAD or NADP as acceptor"/>
    <property type="evidence" value="ECO:0007669"/>
    <property type="project" value="InterPro"/>
</dbReference>
<organism evidence="1 2">
    <name type="scientific">Candidatus Caccalectryoclostridium excrementigallinarum</name>
    <dbReference type="NCBI Taxonomy" id="2840710"/>
    <lineage>
        <taxon>Bacteria</taxon>
        <taxon>Bacillati</taxon>
        <taxon>Bacillota</taxon>
        <taxon>Clostridia</taxon>
        <taxon>Christensenellales</taxon>
        <taxon>Christensenellaceae</taxon>
        <taxon>Christensenellaceae incertae sedis</taxon>
        <taxon>Candidatus Caccalectryoclostridium</taxon>
    </lineage>
</organism>
<dbReference type="AlphaFoldDB" id="A0A9D1MNC9"/>
<comment type="caution">
    <text evidence="1">The sequence shown here is derived from an EMBL/GenBank/DDBJ whole genome shotgun (WGS) entry which is preliminary data.</text>
</comment>
<evidence type="ECO:0000313" key="1">
    <source>
        <dbReference type="EMBL" id="HIU63267.1"/>
    </source>
</evidence>
<proteinExistence type="predicted"/>
<reference evidence="1" key="1">
    <citation type="submission" date="2020-10" db="EMBL/GenBank/DDBJ databases">
        <authorList>
            <person name="Gilroy R."/>
        </authorList>
    </citation>
    <scope>NUCLEOTIDE SEQUENCE</scope>
    <source>
        <strain evidence="1">9366</strain>
    </source>
</reference>